<gene>
    <name evidence="3" type="ORF">E1H14_08975</name>
</gene>
<evidence type="ECO:0000313" key="4">
    <source>
        <dbReference type="Proteomes" id="UP000325302"/>
    </source>
</evidence>
<comment type="caution">
    <text evidence="3">The sequence shown here is derived from an EMBL/GenBank/DDBJ whole genome shotgun (WGS) entry which is preliminary data.</text>
</comment>
<dbReference type="InterPro" id="IPR050824">
    <property type="entry name" value="Thiol_disulfide_DsbA"/>
</dbReference>
<dbReference type="GO" id="GO:0016491">
    <property type="term" value="F:oxidoreductase activity"/>
    <property type="evidence" value="ECO:0007669"/>
    <property type="project" value="InterPro"/>
</dbReference>
<dbReference type="InterPro" id="IPR001853">
    <property type="entry name" value="DSBA-like_thioredoxin_dom"/>
</dbReference>
<feature type="chain" id="PRO_5022985104" description="DSBA-like thioredoxin domain-containing protein" evidence="1">
    <location>
        <begin position="20"/>
        <end position="211"/>
    </location>
</feature>
<dbReference type="InterPro" id="IPR036249">
    <property type="entry name" value="Thioredoxin-like_sf"/>
</dbReference>
<dbReference type="AlphaFoldDB" id="A0A5A9W1N8"/>
<sequence length="211" mass="23473">MHKKLGLGLLSLILLVGCAGQETTPVQAPLYVFEENQHYTQLAQPLPEGVAPVLEYFYYGCTTCYQLTDAITQWSQSEAVALGRVPVHSQTDLVDAARIFHTLAVIGEQAKYSIGYQMFQAQNTSLQGADRINAFLQQYAVDPQAFWEAWGSEAVERRLIGSYMLTQLAAIQSTPAFVVQGRYKVELPVIESVDELFALLSYLNQKTLSDD</sequence>
<name>A0A5A9W1N8_9GAMM</name>
<keyword evidence="4" id="KW-1185">Reference proteome</keyword>
<evidence type="ECO:0000259" key="2">
    <source>
        <dbReference type="Pfam" id="PF01323"/>
    </source>
</evidence>
<keyword evidence="1" id="KW-0732">Signal</keyword>
<reference evidence="3 4" key="1">
    <citation type="submission" date="2019-03" db="EMBL/GenBank/DDBJ databases">
        <title>Nitrincola sp. nov. isolated from an Indian soda lake.</title>
        <authorList>
            <person name="Joshi A."/>
            <person name="Thite S.V."/>
            <person name="Joseph N."/>
            <person name="Dhotre D."/>
            <person name="Moorthy M."/>
            <person name="Shouche Y.S."/>
        </authorList>
    </citation>
    <scope>NUCLEOTIDE SEQUENCE [LARGE SCALE GENOMIC DNA]</scope>
    <source>
        <strain evidence="3 4">MEB193</strain>
    </source>
</reference>
<dbReference type="Pfam" id="PF01323">
    <property type="entry name" value="DSBA"/>
    <property type="match status" value="1"/>
</dbReference>
<organism evidence="3 4">
    <name type="scientific">Nitrincola tapanii</name>
    <dbReference type="NCBI Taxonomy" id="1708751"/>
    <lineage>
        <taxon>Bacteria</taxon>
        <taxon>Pseudomonadati</taxon>
        <taxon>Pseudomonadota</taxon>
        <taxon>Gammaproteobacteria</taxon>
        <taxon>Oceanospirillales</taxon>
        <taxon>Oceanospirillaceae</taxon>
        <taxon>Nitrincola</taxon>
    </lineage>
</organism>
<dbReference type="PANTHER" id="PTHR35891">
    <property type="entry name" value="THIOL:DISULFIDE INTERCHANGE PROTEIN DSBA"/>
    <property type="match status" value="1"/>
</dbReference>
<dbReference type="Proteomes" id="UP000325302">
    <property type="component" value="Unassembled WGS sequence"/>
</dbReference>
<dbReference type="OrthoDB" id="9784896at2"/>
<evidence type="ECO:0000313" key="3">
    <source>
        <dbReference type="EMBL" id="KAA0874394.1"/>
    </source>
</evidence>
<protein>
    <recommendedName>
        <fullName evidence="2">DSBA-like thioredoxin domain-containing protein</fullName>
    </recommendedName>
</protein>
<feature type="domain" description="DSBA-like thioredoxin" evidence="2">
    <location>
        <begin position="67"/>
        <end position="186"/>
    </location>
</feature>
<dbReference type="PROSITE" id="PS51257">
    <property type="entry name" value="PROKAR_LIPOPROTEIN"/>
    <property type="match status" value="1"/>
</dbReference>
<dbReference type="Gene3D" id="3.40.30.10">
    <property type="entry name" value="Glutaredoxin"/>
    <property type="match status" value="1"/>
</dbReference>
<accession>A0A5A9W1N8</accession>
<dbReference type="SUPFAM" id="SSF52833">
    <property type="entry name" value="Thioredoxin-like"/>
    <property type="match status" value="1"/>
</dbReference>
<dbReference type="PANTHER" id="PTHR35891:SF3">
    <property type="entry name" value="THIOL:DISULFIDE INTERCHANGE PROTEIN DSBL"/>
    <property type="match status" value="1"/>
</dbReference>
<proteinExistence type="predicted"/>
<feature type="signal peptide" evidence="1">
    <location>
        <begin position="1"/>
        <end position="19"/>
    </location>
</feature>
<dbReference type="EMBL" id="SMRS01000006">
    <property type="protein sequence ID" value="KAA0874394.1"/>
    <property type="molecule type" value="Genomic_DNA"/>
</dbReference>
<dbReference type="RefSeq" id="WP_149391127.1">
    <property type="nucleotide sequence ID" value="NZ_SMRS01000006.1"/>
</dbReference>
<evidence type="ECO:0000256" key="1">
    <source>
        <dbReference type="SAM" id="SignalP"/>
    </source>
</evidence>